<dbReference type="EC" id="5.1.1.1" evidence="5"/>
<keyword evidence="5" id="KW-0413">Isomerase</keyword>
<evidence type="ECO:0000259" key="4">
    <source>
        <dbReference type="PROSITE" id="PS50932"/>
    </source>
</evidence>
<dbReference type="SUPFAM" id="SSF47413">
    <property type="entry name" value="lambda repressor-like DNA-binding domains"/>
    <property type="match status" value="1"/>
</dbReference>
<dbReference type="Proteomes" id="UP000000323">
    <property type="component" value="Chromosome 2"/>
</dbReference>
<dbReference type="EMBL" id="CP001826">
    <property type="protein sequence ID" value="ACZ43110.1"/>
    <property type="molecule type" value="Genomic_DNA"/>
</dbReference>
<dbReference type="GO" id="GO:0000976">
    <property type="term" value="F:transcription cis-regulatory region binding"/>
    <property type="evidence" value="ECO:0007669"/>
    <property type="project" value="TreeGrafter"/>
</dbReference>
<dbReference type="PANTHER" id="PTHR30146:SF109">
    <property type="entry name" value="HTH-TYPE TRANSCRIPTIONAL REGULATOR GALS"/>
    <property type="match status" value="1"/>
</dbReference>
<dbReference type="SUPFAM" id="SSF53822">
    <property type="entry name" value="Periplasmic binding protein-like I"/>
    <property type="match status" value="1"/>
</dbReference>
<dbReference type="GO" id="GO:0008784">
    <property type="term" value="F:alanine racemase activity"/>
    <property type="evidence" value="ECO:0007669"/>
    <property type="project" value="UniProtKB-EC"/>
</dbReference>
<dbReference type="CDD" id="cd06285">
    <property type="entry name" value="PBP1_LacI-like"/>
    <property type="match status" value="1"/>
</dbReference>
<reference evidence="6" key="1">
    <citation type="journal article" date="2010" name="Stand. Genomic Sci.">
        <title>Complete genome sequence of 'Thermobaculum terrenum' type strain (YNP1).</title>
        <authorList>
            <person name="Kiss H."/>
            <person name="Cleland D."/>
            <person name="Lapidus A."/>
            <person name="Lucas S."/>
            <person name="Glavina Del Rio T."/>
            <person name="Nolan M."/>
            <person name="Tice H."/>
            <person name="Han C."/>
            <person name="Goodwin L."/>
            <person name="Pitluck S."/>
            <person name="Liolios K."/>
            <person name="Ivanova N."/>
            <person name="Mavromatis K."/>
            <person name="Ovchinnikova G."/>
            <person name="Pati A."/>
            <person name="Chen A."/>
            <person name="Palaniappan K."/>
            <person name="Land M."/>
            <person name="Hauser L."/>
            <person name="Chang Y."/>
            <person name="Jeffries C."/>
            <person name="Lu M."/>
            <person name="Brettin T."/>
            <person name="Detter J."/>
            <person name="Goker M."/>
            <person name="Tindall B."/>
            <person name="Beck B."/>
            <person name="McDermott T."/>
            <person name="Woyke T."/>
            <person name="Bristow J."/>
            <person name="Eisen J."/>
            <person name="Markowitz V."/>
            <person name="Hugenholtz P."/>
            <person name="Kyrpides N."/>
            <person name="Klenk H."/>
            <person name="Cheng J."/>
        </authorList>
    </citation>
    <scope>NUCLEOTIDE SEQUENCE [LARGE SCALE GENOMIC DNA]</scope>
    <source>
        <strain evidence="6">ATCC BAA-798 / YNP1</strain>
    </source>
</reference>
<dbReference type="RefSeq" id="WP_012876141.1">
    <property type="nucleotide sequence ID" value="NC_013526.1"/>
</dbReference>
<dbReference type="KEGG" id="ttr:Tter_2210"/>
<dbReference type="AlphaFoldDB" id="D1CH89"/>
<evidence type="ECO:0000256" key="2">
    <source>
        <dbReference type="ARBA" id="ARBA00023125"/>
    </source>
</evidence>
<sequence length="342" mass="37360">MGRQKPSMRDIARAANVSVSAVSLVARNKPGVSEETRNRVLSIMAEMGYSPSVKGNGHTGTVGLLIEKGSMPVIVDIFYGDIIRGLQSEAQRLGYQVALHMFDRAQENLDSLRDSLLGSVQGLIVANDGDISHDMVVQLQSFELPMVLIESYVPGKELHCVIGDNFAAGYTAMQHLIDLGHRDIAVLRGPTKYSSLVDRFHGAMSALAEARLSVPAEMMPAPVSGHPQKGYLQMREILQAGLKPTAVFAVSDKTAFGAMNAIREAGLRIPQDISVVGIDDVSESAYTHPPLTTVHIPRQEMGILAMRKLHRLMEGEREIPTKTLVYSRLVERQSTSRFSDKS</sequence>
<dbReference type="eggNOG" id="COG1609">
    <property type="taxonomic scope" value="Bacteria"/>
</dbReference>
<dbReference type="Gene3D" id="1.10.260.40">
    <property type="entry name" value="lambda repressor-like DNA-binding domains"/>
    <property type="match status" value="1"/>
</dbReference>
<proteinExistence type="predicted"/>
<accession>D1CH89</accession>
<dbReference type="CDD" id="cd01392">
    <property type="entry name" value="HTH_LacI"/>
    <property type="match status" value="1"/>
</dbReference>
<dbReference type="Pfam" id="PF13377">
    <property type="entry name" value="Peripla_BP_3"/>
    <property type="match status" value="1"/>
</dbReference>
<protein>
    <submittedName>
        <fullName evidence="5">Transcriptional regulator, LacI family</fullName>
        <ecNumber evidence="5">5.1.1.1</ecNumber>
    </submittedName>
</protein>
<name>D1CH89_THET1</name>
<evidence type="ECO:0000313" key="5">
    <source>
        <dbReference type="EMBL" id="ACZ43110.1"/>
    </source>
</evidence>
<evidence type="ECO:0000256" key="3">
    <source>
        <dbReference type="ARBA" id="ARBA00023163"/>
    </source>
</evidence>
<dbReference type="InterPro" id="IPR010982">
    <property type="entry name" value="Lambda_DNA-bd_dom_sf"/>
</dbReference>
<dbReference type="InterPro" id="IPR028082">
    <property type="entry name" value="Peripla_BP_I"/>
</dbReference>
<keyword evidence="6" id="KW-1185">Reference proteome</keyword>
<keyword evidence="1" id="KW-0805">Transcription regulation</keyword>
<dbReference type="PANTHER" id="PTHR30146">
    <property type="entry name" value="LACI-RELATED TRANSCRIPTIONAL REPRESSOR"/>
    <property type="match status" value="1"/>
</dbReference>
<dbReference type="PROSITE" id="PS50932">
    <property type="entry name" value="HTH_LACI_2"/>
    <property type="match status" value="1"/>
</dbReference>
<feature type="domain" description="HTH lacI-type" evidence="4">
    <location>
        <begin position="6"/>
        <end position="60"/>
    </location>
</feature>
<dbReference type="SMART" id="SM00354">
    <property type="entry name" value="HTH_LACI"/>
    <property type="match status" value="1"/>
</dbReference>
<keyword evidence="3" id="KW-0804">Transcription</keyword>
<dbReference type="GO" id="GO:0003700">
    <property type="term" value="F:DNA-binding transcription factor activity"/>
    <property type="evidence" value="ECO:0007669"/>
    <property type="project" value="TreeGrafter"/>
</dbReference>
<organism evidence="5 6">
    <name type="scientific">Thermobaculum terrenum (strain ATCC BAA-798 / CCMEE 7001 / YNP1)</name>
    <dbReference type="NCBI Taxonomy" id="525904"/>
    <lineage>
        <taxon>Bacteria</taxon>
        <taxon>Bacillati</taxon>
        <taxon>Chloroflexota</taxon>
        <taxon>Chloroflexia</taxon>
        <taxon>Candidatus Thermobaculales</taxon>
        <taxon>Candidatus Thermobaculaceae</taxon>
        <taxon>Thermobaculum</taxon>
    </lineage>
</organism>
<evidence type="ECO:0000313" key="6">
    <source>
        <dbReference type="Proteomes" id="UP000000323"/>
    </source>
</evidence>
<dbReference type="Gene3D" id="3.40.50.2300">
    <property type="match status" value="2"/>
</dbReference>
<dbReference type="Pfam" id="PF00356">
    <property type="entry name" value="LacI"/>
    <property type="match status" value="1"/>
</dbReference>
<dbReference type="STRING" id="525904.Tter_2210"/>
<gene>
    <name evidence="5" type="ordered locus">Tter_2210</name>
</gene>
<dbReference type="InterPro" id="IPR000843">
    <property type="entry name" value="HTH_LacI"/>
</dbReference>
<evidence type="ECO:0000256" key="1">
    <source>
        <dbReference type="ARBA" id="ARBA00023015"/>
    </source>
</evidence>
<keyword evidence="2" id="KW-0238">DNA-binding</keyword>
<dbReference type="InterPro" id="IPR046335">
    <property type="entry name" value="LacI/GalR-like_sensor"/>
</dbReference>
<dbReference type="HOGENOM" id="CLU_037628_6_0_0"/>